<evidence type="ECO:0000256" key="2">
    <source>
        <dbReference type="ARBA" id="ARBA00023125"/>
    </source>
</evidence>
<gene>
    <name evidence="4" type="ORF">FRY97_06405</name>
</gene>
<comment type="caution">
    <text evidence="4">The sequence shown here is derived from an EMBL/GenBank/DDBJ whole genome shotgun (WGS) entry which is preliminary data.</text>
</comment>
<dbReference type="InterPro" id="IPR010982">
    <property type="entry name" value="Lambda_DNA-bd_dom_sf"/>
</dbReference>
<keyword evidence="5" id="KW-1185">Reference proteome</keyword>
<dbReference type="InterPro" id="IPR050807">
    <property type="entry name" value="TransReg_Diox_bact_type"/>
</dbReference>
<dbReference type="SMART" id="SM00530">
    <property type="entry name" value="HTH_XRE"/>
    <property type="match status" value="1"/>
</dbReference>
<organism evidence="4 5">
    <name type="scientific">Phaeodactylibacter luteus</name>
    <dbReference type="NCBI Taxonomy" id="1564516"/>
    <lineage>
        <taxon>Bacteria</taxon>
        <taxon>Pseudomonadati</taxon>
        <taxon>Bacteroidota</taxon>
        <taxon>Saprospiria</taxon>
        <taxon>Saprospirales</taxon>
        <taxon>Haliscomenobacteraceae</taxon>
        <taxon>Phaeodactylibacter</taxon>
    </lineage>
</organism>
<dbReference type="AlphaFoldDB" id="A0A5C6RVM9"/>
<feature type="domain" description="HTH cro/C1-type" evidence="3">
    <location>
        <begin position="17"/>
        <end position="70"/>
    </location>
</feature>
<dbReference type="Pfam" id="PF01381">
    <property type="entry name" value="HTH_3"/>
    <property type="match status" value="1"/>
</dbReference>
<dbReference type="SUPFAM" id="SSF47413">
    <property type="entry name" value="lambda repressor-like DNA-binding domains"/>
    <property type="match status" value="1"/>
</dbReference>
<dbReference type="Proteomes" id="UP000321580">
    <property type="component" value="Unassembled WGS sequence"/>
</dbReference>
<keyword evidence="2" id="KW-0238">DNA-binding</keyword>
<dbReference type="InterPro" id="IPR001387">
    <property type="entry name" value="Cro/C1-type_HTH"/>
</dbReference>
<dbReference type="OrthoDB" id="833147at2"/>
<dbReference type="PROSITE" id="PS50943">
    <property type="entry name" value="HTH_CROC1"/>
    <property type="match status" value="1"/>
</dbReference>
<evidence type="ECO:0000313" key="4">
    <source>
        <dbReference type="EMBL" id="TXB65610.1"/>
    </source>
</evidence>
<proteinExistence type="inferred from homology"/>
<name>A0A5C6RVM9_9BACT</name>
<sequence length="495" mass="56789">MVDPQDVIKMIFGFKAKYLRQKLGLSLEELAERAHLSKSYLHDIEKGKKYPKVNKIQALAAALGVDYDYMVSTRASKKLQPIVDLLTSDFIKEFPLDLFGISPEKLFELFSNTPDKVNAFISTIFKITRNYQMQREHLYLAALRSYQDMYDNYFADLEAAVKAFRESTGLYASPGSPPEVLEQILQERYGIRTDYTAMPRAAELRSLRSHYQPGSKTLFINRGLSPAQTRFLLGRELAFQYLELGERPYFTRIIEIDSFERLLNNFKASYFAVALMMDEAHMIADLKGLAGQAEWRPELISGLLERYDVTPEMLLQRWSNLLPQHFGIKDLFFIRLVGAAGLQHFRMTKELHLSQMHNPYANQMNEHYCRRWVSVNLIKQLKSGQHTGSAPIIDAQISEYWQTDNRYLCISLAKPDFHQPEQGVSVTIGLMINEQLRRHFRFIDSPGLPSRLVHTTCERCGISDCEARAVAPTVLEQQRAKEEILRAGATLRAGG</sequence>
<comment type="similarity">
    <text evidence="1">Belongs to the short-chain fatty acyl-CoA assimilation regulator (ScfR) family.</text>
</comment>
<dbReference type="GO" id="GO:0005829">
    <property type="term" value="C:cytosol"/>
    <property type="evidence" value="ECO:0007669"/>
    <property type="project" value="TreeGrafter"/>
</dbReference>
<dbReference type="CDD" id="cd00093">
    <property type="entry name" value="HTH_XRE"/>
    <property type="match status" value="1"/>
</dbReference>
<dbReference type="GO" id="GO:0003677">
    <property type="term" value="F:DNA binding"/>
    <property type="evidence" value="ECO:0007669"/>
    <property type="project" value="UniProtKB-KW"/>
</dbReference>
<dbReference type="GO" id="GO:0003700">
    <property type="term" value="F:DNA-binding transcription factor activity"/>
    <property type="evidence" value="ECO:0007669"/>
    <property type="project" value="TreeGrafter"/>
</dbReference>
<dbReference type="PANTHER" id="PTHR46797">
    <property type="entry name" value="HTH-TYPE TRANSCRIPTIONAL REGULATOR"/>
    <property type="match status" value="1"/>
</dbReference>
<evidence type="ECO:0000313" key="5">
    <source>
        <dbReference type="Proteomes" id="UP000321580"/>
    </source>
</evidence>
<dbReference type="EMBL" id="VOOR01000009">
    <property type="protein sequence ID" value="TXB65610.1"/>
    <property type="molecule type" value="Genomic_DNA"/>
</dbReference>
<evidence type="ECO:0000256" key="1">
    <source>
        <dbReference type="ARBA" id="ARBA00007227"/>
    </source>
</evidence>
<dbReference type="InterPro" id="IPR010359">
    <property type="entry name" value="IrrE_HExxH"/>
</dbReference>
<dbReference type="Pfam" id="PF06114">
    <property type="entry name" value="Peptidase_M78"/>
    <property type="match status" value="1"/>
</dbReference>
<evidence type="ECO:0000259" key="3">
    <source>
        <dbReference type="PROSITE" id="PS50943"/>
    </source>
</evidence>
<dbReference type="RefSeq" id="WP_147166619.1">
    <property type="nucleotide sequence ID" value="NZ_VOOR01000009.1"/>
</dbReference>
<protein>
    <submittedName>
        <fullName evidence="4">Helix-turn-helix domain-containing protein</fullName>
    </submittedName>
</protein>
<reference evidence="4 5" key="1">
    <citation type="submission" date="2019-08" db="EMBL/GenBank/DDBJ databases">
        <title>Genome of Phaeodactylibacter luteus.</title>
        <authorList>
            <person name="Bowman J.P."/>
        </authorList>
    </citation>
    <scope>NUCLEOTIDE SEQUENCE [LARGE SCALE GENOMIC DNA]</scope>
    <source>
        <strain evidence="4 5">KCTC 42180</strain>
    </source>
</reference>
<dbReference type="PANTHER" id="PTHR46797:SF1">
    <property type="entry name" value="METHYLPHOSPHONATE SYNTHASE"/>
    <property type="match status" value="1"/>
</dbReference>
<dbReference type="Gene3D" id="1.10.260.40">
    <property type="entry name" value="lambda repressor-like DNA-binding domains"/>
    <property type="match status" value="1"/>
</dbReference>
<accession>A0A5C6RVM9</accession>